<dbReference type="InterPro" id="IPR040599">
    <property type="entry name" value="PilJ_C"/>
</dbReference>
<keyword evidence="4" id="KW-1185">Reference proteome</keyword>
<feature type="compositionally biased region" description="Polar residues" evidence="1">
    <location>
        <begin position="212"/>
        <end position="226"/>
    </location>
</feature>
<accession>A0A0M2NNH4</accession>
<name>A0A0M2NNH4_9FIRM</name>
<dbReference type="EMBL" id="LAYJ01000068">
    <property type="protein sequence ID" value="KKI51760.1"/>
    <property type="molecule type" value="Genomic_DNA"/>
</dbReference>
<feature type="compositionally biased region" description="Acidic residues" evidence="1">
    <location>
        <begin position="186"/>
        <end position="199"/>
    </location>
</feature>
<evidence type="ECO:0000313" key="4">
    <source>
        <dbReference type="Proteomes" id="UP000034076"/>
    </source>
</evidence>
<organism evidence="3 4">
    <name type="scientific">Christensenella hongkongensis</name>
    <dbReference type="NCBI Taxonomy" id="270498"/>
    <lineage>
        <taxon>Bacteria</taxon>
        <taxon>Bacillati</taxon>
        <taxon>Bacillota</taxon>
        <taxon>Clostridia</taxon>
        <taxon>Christensenellales</taxon>
        <taxon>Christensenellaceae</taxon>
        <taxon>Christensenella</taxon>
    </lineage>
</organism>
<gene>
    <name evidence="3" type="ORF">CHK_0927</name>
</gene>
<evidence type="ECO:0000256" key="1">
    <source>
        <dbReference type="SAM" id="MobiDB-lite"/>
    </source>
</evidence>
<dbReference type="Proteomes" id="UP000034076">
    <property type="component" value="Unassembled WGS sequence"/>
</dbReference>
<dbReference type="STRING" id="270498.CHK_0927"/>
<feature type="domain" description="Pilin PilJ C-terminal" evidence="2">
    <location>
        <begin position="23"/>
        <end position="112"/>
    </location>
</feature>
<evidence type="ECO:0000313" key="3">
    <source>
        <dbReference type="EMBL" id="KKI51760.1"/>
    </source>
</evidence>
<evidence type="ECO:0000259" key="2">
    <source>
        <dbReference type="Pfam" id="PF18223"/>
    </source>
</evidence>
<reference evidence="3 4" key="1">
    <citation type="submission" date="2015-04" db="EMBL/GenBank/DDBJ databases">
        <title>Draft genome sequence of bacteremic isolate Catabacter hongkongensis type strain HKU16T.</title>
        <authorList>
            <person name="Lau S.K."/>
            <person name="Teng J.L."/>
            <person name="Huang Y."/>
            <person name="Curreem S.O."/>
            <person name="Tsui S.K."/>
            <person name="Woo P.C."/>
        </authorList>
    </citation>
    <scope>NUCLEOTIDE SEQUENCE [LARGE SCALE GENOMIC DNA]</scope>
    <source>
        <strain evidence="3 4">HKU16</strain>
    </source>
</reference>
<comment type="caution">
    <text evidence="3">The sequence shown here is derived from an EMBL/GenBank/DDBJ whole genome shotgun (WGS) entry which is preliminary data.</text>
</comment>
<dbReference type="Gene3D" id="3.30.1690.20">
    <property type="match status" value="1"/>
</dbReference>
<sequence>MIDGYNKCETNAERQEYLGINNNNFSNDTFRAKLAELMGKYYSFPLTVDSNVQSQGAYCQDKDLYYQVYFVKDGDSRAAVVYASEASGLDSGNRWEAWMVYQNGTWFESQKTHSYNGSHQSTSVSGLRDKDISYVSGMVQDGTQWLPAGTIAEEASEQAPEEEVQSMSFEAVCEAPVAATAPPVEENMEIESQDEQDAAADEKDIEVPAMDTTEQLSQDETASVEF</sequence>
<protein>
    <recommendedName>
        <fullName evidence="2">Pilin PilJ C-terminal domain-containing protein</fullName>
    </recommendedName>
</protein>
<dbReference type="Pfam" id="PF18223">
    <property type="entry name" value="PilJ_C"/>
    <property type="match status" value="1"/>
</dbReference>
<proteinExistence type="predicted"/>
<dbReference type="AlphaFoldDB" id="A0A0M2NNH4"/>
<feature type="region of interest" description="Disordered" evidence="1">
    <location>
        <begin position="178"/>
        <end position="226"/>
    </location>
</feature>